<dbReference type="InterPro" id="IPR050833">
    <property type="entry name" value="Poly_Biosynth_Transport"/>
</dbReference>
<evidence type="ECO:0000256" key="6">
    <source>
        <dbReference type="SAM" id="Phobius"/>
    </source>
</evidence>
<feature type="transmembrane region" description="Helical" evidence="6">
    <location>
        <begin position="417"/>
        <end position="433"/>
    </location>
</feature>
<name>A0A2D3NWU5_9FUSO</name>
<dbReference type="Pfam" id="PF01943">
    <property type="entry name" value="Polysacc_synt"/>
    <property type="match status" value="1"/>
</dbReference>
<dbReference type="AlphaFoldDB" id="A0A2D3NWU5"/>
<feature type="transmembrane region" description="Helical" evidence="6">
    <location>
        <begin position="117"/>
        <end position="138"/>
    </location>
</feature>
<evidence type="ECO:0000256" key="2">
    <source>
        <dbReference type="ARBA" id="ARBA00022475"/>
    </source>
</evidence>
<keyword evidence="4 6" id="KW-1133">Transmembrane helix</keyword>
<gene>
    <name evidence="7" type="ORF">CTM72_09375</name>
</gene>
<dbReference type="EMBL" id="CP024699">
    <property type="protein sequence ID" value="ATV59903.1"/>
    <property type="molecule type" value="Genomic_DNA"/>
</dbReference>
<dbReference type="GO" id="GO:0005886">
    <property type="term" value="C:plasma membrane"/>
    <property type="evidence" value="ECO:0007669"/>
    <property type="project" value="UniProtKB-SubCell"/>
</dbReference>
<accession>A0A2D3NWU5</accession>
<dbReference type="RefSeq" id="WP_100025220.1">
    <property type="nucleotide sequence ID" value="NZ_CP024699.1"/>
</dbReference>
<evidence type="ECO:0000256" key="1">
    <source>
        <dbReference type="ARBA" id="ARBA00004651"/>
    </source>
</evidence>
<organism evidence="7 8">
    <name type="scientific">Fusobacterium pseudoperiodonticum</name>
    <dbReference type="NCBI Taxonomy" id="2663009"/>
    <lineage>
        <taxon>Bacteria</taxon>
        <taxon>Fusobacteriati</taxon>
        <taxon>Fusobacteriota</taxon>
        <taxon>Fusobacteriia</taxon>
        <taxon>Fusobacteriales</taxon>
        <taxon>Fusobacteriaceae</taxon>
        <taxon>Fusobacterium</taxon>
    </lineage>
</organism>
<feature type="transmembrane region" description="Helical" evidence="6">
    <location>
        <begin position="176"/>
        <end position="195"/>
    </location>
</feature>
<reference evidence="7 8" key="1">
    <citation type="submission" date="2017-11" db="EMBL/GenBank/DDBJ databases">
        <title>Genome sequencing of Fusobacterium periodonticum KCOM 1261.</title>
        <authorList>
            <person name="Kook J.-K."/>
            <person name="Park S.-N."/>
            <person name="Lim Y.K."/>
        </authorList>
    </citation>
    <scope>NUCLEOTIDE SEQUENCE [LARGE SCALE GENOMIC DNA]</scope>
    <source>
        <strain evidence="7 8">KCOM 1261</strain>
    </source>
</reference>
<protein>
    <submittedName>
        <fullName evidence="7">Polysaccharide biosynthesis protein</fullName>
    </submittedName>
</protein>
<comment type="subcellular location">
    <subcellularLocation>
        <location evidence="1">Cell membrane</location>
        <topology evidence="1">Multi-pass membrane protein</topology>
    </subcellularLocation>
</comment>
<feature type="transmembrane region" description="Helical" evidence="6">
    <location>
        <begin position="295"/>
        <end position="319"/>
    </location>
</feature>
<evidence type="ECO:0000256" key="4">
    <source>
        <dbReference type="ARBA" id="ARBA00022989"/>
    </source>
</evidence>
<feature type="transmembrane region" description="Helical" evidence="6">
    <location>
        <begin position="216"/>
        <end position="233"/>
    </location>
</feature>
<keyword evidence="2" id="KW-1003">Cell membrane</keyword>
<dbReference type="Proteomes" id="UP000230056">
    <property type="component" value="Chromosome"/>
</dbReference>
<proteinExistence type="predicted"/>
<evidence type="ECO:0000256" key="3">
    <source>
        <dbReference type="ARBA" id="ARBA00022692"/>
    </source>
</evidence>
<feature type="transmembrane region" description="Helical" evidence="6">
    <location>
        <begin position="40"/>
        <end position="61"/>
    </location>
</feature>
<keyword evidence="5 6" id="KW-0472">Membrane</keyword>
<feature type="transmembrane region" description="Helical" evidence="6">
    <location>
        <begin position="84"/>
        <end position="102"/>
    </location>
</feature>
<dbReference type="PANTHER" id="PTHR30250:SF11">
    <property type="entry name" value="O-ANTIGEN TRANSPORTER-RELATED"/>
    <property type="match status" value="1"/>
</dbReference>
<keyword evidence="3 6" id="KW-0812">Transmembrane</keyword>
<dbReference type="InterPro" id="IPR002797">
    <property type="entry name" value="Polysacc_synth"/>
</dbReference>
<feature type="transmembrane region" description="Helical" evidence="6">
    <location>
        <begin position="12"/>
        <end position="34"/>
    </location>
</feature>
<dbReference type="PANTHER" id="PTHR30250">
    <property type="entry name" value="PST FAMILY PREDICTED COLANIC ACID TRANSPORTER"/>
    <property type="match status" value="1"/>
</dbReference>
<sequence length="472" mass="54547">MLKNNLIKKFLSFSIGGYVNALIGLLTVPIITRILSPEQYGIASLISIIVEMLVVFCSLALDQSFVRFFYEVEEEERGKLLQDCLYYPMFITIFSSLIIFIFRNQISMFILGKKEKVIWIIIVFSIVALIIKSFAFLVVRMQQKGGLYSFFYILIKVVEFSFILLFFKIYGNDYKVIVLATLFSTLITSLLMIVVERKIWRLVGKRRIEKKELLKFSAPLVLTLALTWVFASSDKITIKIFSNLRELGLYSGAFRIVSVISVIQTGFTSFWTPFIYERYSKNPDDLVFYKKANDYLSLIFFLIGITILATRNIIIILLGEKYYDSLFIVPMLIFVPIMYLISETTMMGIGFKKKSKYFLYISIIVAVFNIVGNILLVPKYGAKGAAISTGISYIIFFSLRTYFSLKLINFGFNLKRIYMVMILLLCYALYLSFYNNLKYTILLGGLLIITVLLIYKSVLLELKQKFIKIRSE</sequence>
<feature type="transmembrane region" description="Helical" evidence="6">
    <location>
        <begin position="357"/>
        <end position="378"/>
    </location>
</feature>
<feature type="transmembrane region" description="Helical" evidence="6">
    <location>
        <begin position="325"/>
        <end position="345"/>
    </location>
</feature>
<evidence type="ECO:0000256" key="5">
    <source>
        <dbReference type="ARBA" id="ARBA00023136"/>
    </source>
</evidence>
<feature type="transmembrane region" description="Helical" evidence="6">
    <location>
        <begin position="439"/>
        <end position="460"/>
    </location>
</feature>
<feature type="transmembrane region" description="Helical" evidence="6">
    <location>
        <begin position="150"/>
        <end position="170"/>
    </location>
</feature>
<evidence type="ECO:0000313" key="8">
    <source>
        <dbReference type="Proteomes" id="UP000230056"/>
    </source>
</evidence>
<evidence type="ECO:0000313" key="7">
    <source>
        <dbReference type="EMBL" id="ATV59903.1"/>
    </source>
</evidence>
<feature type="transmembrane region" description="Helical" evidence="6">
    <location>
        <begin position="253"/>
        <end position="274"/>
    </location>
</feature>
<feature type="transmembrane region" description="Helical" evidence="6">
    <location>
        <begin position="384"/>
        <end position="405"/>
    </location>
</feature>